<comment type="caution">
    <text evidence="1">The sequence shown here is derived from an EMBL/GenBank/DDBJ whole genome shotgun (WGS) entry which is preliminary data.</text>
</comment>
<accession>A0A645I3H9</accession>
<gene>
    <name evidence="1" type="ORF">SDC9_193432</name>
</gene>
<organism evidence="1">
    <name type="scientific">bioreactor metagenome</name>
    <dbReference type="NCBI Taxonomy" id="1076179"/>
    <lineage>
        <taxon>unclassified sequences</taxon>
        <taxon>metagenomes</taxon>
        <taxon>ecological metagenomes</taxon>
    </lineage>
</organism>
<name>A0A645I3H9_9ZZZZ</name>
<proteinExistence type="predicted"/>
<reference evidence="1" key="1">
    <citation type="submission" date="2019-08" db="EMBL/GenBank/DDBJ databases">
        <authorList>
            <person name="Kucharzyk K."/>
            <person name="Murdoch R.W."/>
            <person name="Higgins S."/>
            <person name="Loffler F."/>
        </authorList>
    </citation>
    <scope>NUCLEOTIDE SEQUENCE</scope>
</reference>
<dbReference type="AlphaFoldDB" id="A0A645I3H9"/>
<evidence type="ECO:0000313" key="1">
    <source>
        <dbReference type="EMBL" id="MPN45857.1"/>
    </source>
</evidence>
<dbReference type="EMBL" id="VSSQ01106052">
    <property type="protein sequence ID" value="MPN45857.1"/>
    <property type="molecule type" value="Genomic_DNA"/>
</dbReference>
<sequence>MSETNARFRTADLRTGPQHLVAEAVAGLQQQDFVTRDFLRQDDLLPFPGVAARNNDLERFVVHRAGDNAGHLEWKRQDGNIDFVVAQHLGQAGGHVFLDGQRHLGGQAA</sequence>
<protein>
    <submittedName>
        <fullName evidence="1">Uncharacterized protein</fullName>
    </submittedName>
</protein>